<dbReference type="GO" id="GO:0005829">
    <property type="term" value="C:cytosol"/>
    <property type="evidence" value="ECO:0007669"/>
    <property type="project" value="TreeGrafter"/>
</dbReference>
<evidence type="ECO:0000259" key="14">
    <source>
        <dbReference type="PROSITE" id="PS51384"/>
    </source>
</evidence>
<dbReference type="InterPro" id="IPR001709">
    <property type="entry name" value="Flavoprot_Pyr_Nucl_cyt_Rdtase"/>
</dbReference>
<dbReference type="Pfam" id="PF00175">
    <property type="entry name" value="NAD_binding_1"/>
    <property type="match status" value="1"/>
</dbReference>
<feature type="domain" description="FAD-binding FR-type" evidence="14">
    <location>
        <begin position="243"/>
        <end position="471"/>
    </location>
</feature>
<evidence type="ECO:0000256" key="1">
    <source>
        <dbReference type="ARBA" id="ARBA00022448"/>
    </source>
</evidence>
<evidence type="ECO:0000256" key="11">
    <source>
        <dbReference type="PIRNR" id="PIRNR000207"/>
    </source>
</evidence>
<dbReference type="PANTHER" id="PTHR19384:SF128">
    <property type="entry name" value="NADPH OXIDOREDUCTASE A"/>
    <property type="match status" value="1"/>
</dbReference>
<dbReference type="FunFam" id="3.40.50.80:FF:000001">
    <property type="entry name" value="NADPH--cytochrome P450 reductase 1"/>
    <property type="match status" value="1"/>
</dbReference>
<dbReference type="InterPro" id="IPR001433">
    <property type="entry name" value="OxRdtase_FAD/NAD-bd"/>
</dbReference>
<dbReference type="Gene3D" id="2.40.30.10">
    <property type="entry name" value="Translation factors"/>
    <property type="match status" value="1"/>
</dbReference>
<feature type="binding site" evidence="12">
    <location>
        <begin position="548"/>
        <end position="552"/>
    </location>
    <ligand>
        <name>NADP(+)</name>
        <dbReference type="ChEBI" id="CHEBI:58349"/>
    </ligand>
</feature>
<gene>
    <name evidence="15" type="ORF">J1N51_10000</name>
</gene>
<feature type="binding site" evidence="12">
    <location>
        <position position="370"/>
    </location>
    <ligand>
        <name>FAD</name>
        <dbReference type="ChEBI" id="CHEBI:57692"/>
    </ligand>
</feature>
<keyword evidence="7 11" id="KW-0249">Electron transport</keyword>
<keyword evidence="8 11" id="KW-0560">Oxidoreductase</keyword>
<keyword evidence="3 11" id="KW-0285">Flavoprotein</keyword>
<evidence type="ECO:0000313" key="15">
    <source>
        <dbReference type="EMBL" id="QTH63074.1"/>
    </source>
</evidence>
<dbReference type="PIRSF" id="PIRSF000207">
    <property type="entry name" value="SiR-FP_CysJ"/>
    <property type="match status" value="1"/>
</dbReference>
<dbReference type="GO" id="GO:0019344">
    <property type="term" value="P:cysteine biosynthetic process"/>
    <property type="evidence" value="ECO:0007669"/>
    <property type="project" value="UniProtKB-KW"/>
</dbReference>
<evidence type="ECO:0000313" key="16">
    <source>
        <dbReference type="Proteomes" id="UP000682739"/>
    </source>
</evidence>
<feature type="binding site" evidence="12">
    <location>
        <begin position="74"/>
        <end position="79"/>
    </location>
    <ligand>
        <name>FMN</name>
        <dbReference type="ChEBI" id="CHEBI:58210"/>
    </ligand>
</feature>
<evidence type="ECO:0000256" key="2">
    <source>
        <dbReference type="ARBA" id="ARBA00022605"/>
    </source>
</evidence>
<evidence type="ECO:0000256" key="12">
    <source>
        <dbReference type="PIRSR" id="PIRSR000207-1"/>
    </source>
</evidence>
<organism evidence="15 16">
    <name type="scientific">Psychrosphaera ytuae</name>
    <dbReference type="NCBI Taxonomy" id="2820710"/>
    <lineage>
        <taxon>Bacteria</taxon>
        <taxon>Pseudomonadati</taxon>
        <taxon>Pseudomonadota</taxon>
        <taxon>Gammaproteobacteria</taxon>
        <taxon>Alteromonadales</taxon>
        <taxon>Pseudoalteromonadaceae</taxon>
        <taxon>Psychrosphaera</taxon>
    </lineage>
</organism>
<dbReference type="AlphaFoldDB" id="A0A975HJC7"/>
<dbReference type="RefSeq" id="WP_208830930.1">
    <property type="nucleotide sequence ID" value="NZ_CP072110.1"/>
</dbReference>
<feature type="binding site" evidence="12">
    <location>
        <begin position="542"/>
        <end position="543"/>
    </location>
    <ligand>
        <name>NADP(+)</name>
        <dbReference type="ChEBI" id="CHEBI:58349"/>
    </ligand>
</feature>
<dbReference type="PANTHER" id="PTHR19384">
    <property type="entry name" value="NITRIC OXIDE SYNTHASE-RELATED"/>
    <property type="match status" value="1"/>
</dbReference>
<dbReference type="GO" id="GO:0010181">
    <property type="term" value="F:FMN binding"/>
    <property type="evidence" value="ECO:0007669"/>
    <property type="project" value="InterPro"/>
</dbReference>
<evidence type="ECO:0000256" key="10">
    <source>
        <dbReference type="ARBA" id="ARBA00052219"/>
    </source>
</evidence>
<feature type="binding site" evidence="12">
    <location>
        <position position="622"/>
    </location>
    <ligand>
        <name>FAD</name>
        <dbReference type="ChEBI" id="CHEBI:57692"/>
    </ligand>
</feature>
<dbReference type="SUPFAM" id="SSF52343">
    <property type="entry name" value="Ferredoxin reductase-like, C-terminal NADP-linked domain"/>
    <property type="match status" value="1"/>
</dbReference>
<keyword evidence="16" id="KW-1185">Reference proteome</keyword>
<evidence type="ECO:0000259" key="13">
    <source>
        <dbReference type="PROSITE" id="PS50902"/>
    </source>
</evidence>
<evidence type="ECO:0000256" key="6">
    <source>
        <dbReference type="ARBA" id="ARBA00022857"/>
    </source>
</evidence>
<keyword evidence="6 11" id="KW-0521">NADP</keyword>
<dbReference type="Gene3D" id="1.20.990.10">
    <property type="entry name" value="NADPH-cytochrome p450 Reductase, Chain A, domain 3"/>
    <property type="match status" value="1"/>
</dbReference>
<dbReference type="InterPro" id="IPR017938">
    <property type="entry name" value="Riboflavin_synthase-like_b-brl"/>
</dbReference>
<dbReference type="SUPFAM" id="SSF63380">
    <property type="entry name" value="Riboflavin synthase domain-like"/>
    <property type="match status" value="1"/>
</dbReference>
<name>A0A975HJC7_9GAMM</name>
<accession>A0A975HJC7</accession>
<dbReference type="SUPFAM" id="SSF52218">
    <property type="entry name" value="Flavoproteins"/>
    <property type="match status" value="1"/>
</dbReference>
<dbReference type="Pfam" id="PF00667">
    <property type="entry name" value="FAD_binding_1"/>
    <property type="match status" value="1"/>
</dbReference>
<dbReference type="GO" id="GO:0050660">
    <property type="term" value="F:flavin adenine dinucleotide binding"/>
    <property type="evidence" value="ECO:0007669"/>
    <property type="project" value="InterPro"/>
</dbReference>
<comment type="function">
    <text evidence="11">Component of the sulfite reductase complex that catalyzes the 6-electron reduction of sulfite to sulfide. This is one of several activities required for the biosynthesis of L-cysteine from sulfate. The flavoprotein component catalyzes the electron flow from NADPH -&gt; FAD -&gt; FMN to the hemoprotein component.</text>
</comment>
<dbReference type="InterPro" id="IPR003097">
    <property type="entry name" value="CysJ-like_FAD-binding"/>
</dbReference>
<dbReference type="PROSITE" id="PS51384">
    <property type="entry name" value="FAD_FR"/>
    <property type="match status" value="1"/>
</dbReference>
<keyword evidence="2 11" id="KW-0028">Amino-acid biosynthesis</keyword>
<keyword evidence="1 11" id="KW-0813">Transport</keyword>
<feature type="binding site" evidence="12">
    <location>
        <begin position="121"/>
        <end position="124"/>
    </location>
    <ligand>
        <name>FMN</name>
        <dbReference type="ChEBI" id="CHEBI:58210"/>
    </ligand>
</feature>
<keyword evidence="9 11" id="KW-0198">Cysteine biosynthesis</keyword>
<feature type="binding site" evidence="12">
    <location>
        <position position="331"/>
    </location>
    <ligand>
        <name>FAD</name>
        <dbReference type="ChEBI" id="CHEBI:57692"/>
    </ligand>
</feature>
<proteinExistence type="predicted"/>
<feature type="binding site" evidence="12">
    <location>
        <position position="584"/>
    </location>
    <ligand>
        <name>NADP(+)</name>
        <dbReference type="ChEBI" id="CHEBI:58349"/>
    </ligand>
</feature>
<comment type="catalytic activity">
    <reaction evidence="10 11">
        <text>hydrogen sulfide + 3 NADP(+) + 3 H2O = sulfite + 3 NADPH + 4 H(+)</text>
        <dbReference type="Rhea" id="RHEA:13801"/>
        <dbReference type="ChEBI" id="CHEBI:15377"/>
        <dbReference type="ChEBI" id="CHEBI:15378"/>
        <dbReference type="ChEBI" id="CHEBI:17359"/>
        <dbReference type="ChEBI" id="CHEBI:29919"/>
        <dbReference type="ChEBI" id="CHEBI:57783"/>
        <dbReference type="ChEBI" id="CHEBI:58349"/>
        <dbReference type="EC" id="1.8.1.2"/>
    </reaction>
</comment>
<sequence length="622" mass="68181">MSPTQLVQQLNATASPLSAEQITQLNQLVAQLNPIQQAWVSGYLAAASQAQPFSSDSASSQPAVAAKLLILVGSQTGNARGVATQLEQQASQQGLAVELVNMADYKGKDLKKEQFVTIIVSTHGEGDAPDDAVTLHKFLHGKKAPKLDGLKYSVFALGDSSYEFFCKTGHDFDQQLAQLGATRLAPVVEADVDFDQAANDYIHSTIEQFGKALKEINGSSNLPANDLGNVVPIQSASSAFDRNHPFAAPVLANQKITARGSQKHIRHIELSLEDSGISYRPGDALGVWFDNDPALVAEIIVTLNLQAEEQVEWQGSNYSLSTLLSTHLELTLLHPNFVKHYAALLESQGVVYDALSTVLEDKTALRQYCAQRQLLDVLLEFPQGSAEVTASQLVAGLQKLTPRLYSIASSQAEVEDEVHLTVAVVEYESDVASHQHSQTRTGGASGFLAYRAEDAETVNVYVQSNNNFRLPADTSTPVIMIGPGTGIAPFRAFLQEREAQDANGENWLFFGNPHFTTDFLYQAELIKYRDSGLLTRFDVAFSRDQADKIYVQDRIKEQGKAIFEWLEKGAHLYICGDAERMAKDVQQALLDVIQDQAGIDADAAQDYLENLRESQRFQKDVY</sequence>
<dbReference type="NCBIfam" id="TIGR01931">
    <property type="entry name" value="cysJ"/>
    <property type="match status" value="1"/>
</dbReference>
<dbReference type="InterPro" id="IPR023173">
    <property type="entry name" value="NADPH_Cyt_P450_Rdtase_alpha"/>
</dbReference>
<feature type="binding site" evidence="12">
    <location>
        <begin position="403"/>
        <end position="406"/>
    </location>
    <ligand>
        <name>FAD</name>
        <dbReference type="ChEBI" id="CHEBI:57692"/>
    </ligand>
</feature>
<comment type="cofactor">
    <cofactor evidence="11 12">
        <name>FMN</name>
        <dbReference type="ChEBI" id="CHEBI:58210"/>
    </cofactor>
    <text evidence="11 12">Binds 1 FMN per subunit.</text>
</comment>
<dbReference type="InterPro" id="IPR039261">
    <property type="entry name" value="FNR_nucleotide-bd"/>
</dbReference>
<reference evidence="15" key="1">
    <citation type="submission" date="2021-03" db="EMBL/GenBank/DDBJ databases">
        <title>Description of Psychrosphaera ytuae sp. nov. isolated from deep sea sediment of South China Sea.</title>
        <authorList>
            <person name="Zhang J."/>
            <person name="Xu X.-D."/>
        </authorList>
    </citation>
    <scope>NUCLEOTIDE SEQUENCE</scope>
    <source>
        <strain evidence="15">MTZ26</strain>
    </source>
</reference>
<dbReference type="InterPro" id="IPR008254">
    <property type="entry name" value="Flavodoxin/NO_synth"/>
</dbReference>
<comment type="pathway">
    <text evidence="11">Sulfur metabolism; hydrogen sulfide biosynthesis; hydrogen sulfide from sulfite (NADPH route): step 1/1.</text>
</comment>
<evidence type="ECO:0000256" key="3">
    <source>
        <dbReference type="ARBA" id="ARBA00022630"/>
    </source>
</evidence>
<dbReference type="InterPro" id="IPR010199">
    <property type="entry name" value="CysJ"/>
</dbReference>
<feature type="binding site" evidence="12">
    <location>
        <begin position="421"/>
        <end position="423"/>
    </location>
    <ligand>
        <name>FAD</name>
        <dbReference type="ChEBI" id="CHEBI:57692"/>
    </ligand>
</feature>
<dbReference type="Proteomes" id="UP000682739">
    <property type="component" value="Chromosome"/>
</dbReference>
<dbReference type="CDD" id="cd06199">
    <property type="entry name" value="SiR"/>
    <property type="match status" value="1"/>
</dbReference>
<dbReference type="InterPro" id="IPR029039">
    <property type="entry name" value="Flavoprotein-like_sf"/>
</dbReference>
<dbReference type="InterPro" id="IPR017927">
    <property type="entry name" value="FAD-bd_FR_type"/>
</dbReference>
<dbReference type="KEGG" id="psym:J1N51_10000"/>
<feature type="domain" description="Flavodoxin-like" evidence="13">
    <location>
        <begin position="68"/>
        <end position="214"/>
    </location>
</feature>
<evidence type="ECO:0000256" key="4">
    <source>
        <dbReference type="ARBA" id="ARBA00022643"/>
    </source>
</evidence>
<dbReference type="PRINTS" id="PR00371">
    <property type="entry name" value="FPNCR"/>
</dbReference>
<dbReference type="Pfam" id="PF00258">
    <property type="entry name" value="Flavodoxin_1"/>
    <property type="match status" value="1"/>
</dbReference>
<comment type="cofactor">
    <cofactor evidence="11 12">
        <name>FAD</name>
        <dbReference type="ChEBI" id="CHEBI:57692"/>
    </cofactor>
    <text evidence="11 12">Binds 1 FAD per subunit.</text>
</comment>
<dbReference type="EC" id="1.8.1.2" evidence="11"/>
<dbReference type="EMBL" id="CP072110">
    <property type="protein sequence ID" value="QTH63074.1"/>
    <property type="molecule type" value="Genomic_DNA"/>
</dbReference>
<feature type="binding site" evidence="12">
    <location>
        <position position="427"/>
    </location>
    <ligand>
        <name>FAD</name>
        <dbReference type="ChEBI" id="CHEBI:57692"/>
    </ligand>
</feature>
<evidence type="ECO:0000256" key="8">
    <source>
        <dbReference type="ARBA" id="ARBA00023002"/>
    </source>
</evidence>
<keyword evidence="4 11" id="KW-0288">FMN</keyword>
<dbReference type="PROSITE" id="PS50902">
    <property type="entry name" value="FLAVODOXIN_LIKE"/>
    <property type="match status" value="1"/>
</dbReference>
<evidence type="ECO:0000256" key="9">
    <source>
        <dbReference type="ARBA" id="ARBA00023192"/>
    </source>
</evidence>
<protein>
    <recommendedName>
        <fullName evidence="11">Sulfite reductase [NADPH] flavoprotein alpha-component</fullName>
        <shortName evidence="11">SiR-FP</shortName>
        <ecNumber evidence="11">1.8.1.2</ecNumber>
    </recommendedName>
</protein>
<evidence type="ECO:0000256" key="7">
    <source>
        <dbReference type="ARBA" id="ARBA00022982"/>
    </source>
</evidence>
<dbReference type="Gene3D" id="3.40.50.360">
    <property type="match status" value="1"/>
</dbReference>
<comment type="subunit">
    <text evidence="11">Alpha(8)-beta(8). The alpha component is a flavoprotein, the beta component is a hemoprotein.</text>
</comment>
<feature type="binding site" evidence="12">
    <location>
        <begin position="442"/>
        <end position="445"/>
    </location>
    <ligand>
        <name>FAD</name>
        <dbReference type="ChEBI" id="CHEBI:57692"/>
    </ligand>
</feature>
<dbReference type="InterPro" id="IPR001094">
    <property type="entry name" value="Flavdoxin-like"/>
</dbReference>
<feature type="binding site" evidence="12">
    <location>
        <begin position="157"/>
        <end position="166"/>
    </location>
    <ligand>
        <name>FMN</name>
        <dbReference type="ChEBI" id="CHEBI:58210"/>
    </ligand>
</feature>
<dbReference type="PRINTS" id="PR00369">
    <property type="entry name" value="FLAVODOXIN"/>
</dbReference>
<dbReference type="GO" id="GO:0004783">
    <property type="term" value="F:sulfite reductase (NADPH) activity"/>
    <property type="evidence" value="ECO:0007669"/>
    <property type="project" value="UniProtKB-EC"/>
</dbReference>
<keyword evidence="5 11" id="KW-0274">FAD</keyword>
<evidence type="ECO:0000256" key="5">
    <source>
        <dbReference type="ARBA" id="ARBA00022827"/>
    </source>
</evidence>
<dbReference type="Gene3D" id="3.40.50.80">
    <property type="entry name" value="Nucleotide-binding domain of ferredoxin-NADP reductase (FNR) module"/>
    <property type="match status" value="1"/>
</dbReference>